<dbReference type="SUPFAM" id="SSF49363">
    <property type="entry name" value="Purple acid phosphatase, N-terminal domain"/>
    <property type="match status" value="1"/>
</dbReference>
<evidence type="ECO:0000313" key="4">
    <source>
        <dbReference type="EMBL" id="CAA9528969.1"/>
    </source>
</evidence>
<dbReference type="InterPro" id="IPR018946">
    <property type="entry name" value="PhoD-like_MPP"/>
</dbReference>
<dbReference type="Gene3D" id="2.60.40.380">
    <property type="entry name" value="Purple acid phosphatase-like, N-terminal"/>
    <property type="match status" value="1"/>
</dbReference>
<evidence type="ECO:0000259" key="3">
    <source>
        <dbReference type="Pfam" id="PF16655"/>
    </source>
</evidence>
<dbReference type="Pfam" id="PF16655">
    <property type="entry name" value="PhoD_N"/>
    <property type="match status" value="1"/>
</dbReference>
<proteinExistence type="predicted"/>
<dbReference type="GO" id="GO:0003993">
    <property type="term" value="F:acid phosphatase activity"/>
    <property type="evidence" value="ECO:0007669"/>
    <property type="project" value="InterPro"/>
</dbReference>
<dbReference type="PROSITE" id="PS51318">
    <property type="entry name" value="TAT"/>
    <property type="match status" value="1"/>
</dbReference>
<dbReference type="PANTHER" id="PTHR43606:SF2">
    <property type="entry name" value="ALKALINE PHOSPHATASE FAMILY PROTEIN (AFU_ORTHOLOGUE AFUA_5G03860)"/>
    <property type="match status" value="1"/>
</dbReference>
<evidence type="ECO:0008006" key="5">
    <source>
        <dbReference type="Google" id="ProtNLM"/>
    </source>
</evidence>
<dbReference type="Pfam" id="PF09423">
    <property type="entry name" value="PhoD"/>
    <property type="match status" value="1"/>
</dbReference>
<keyword evidence="1" id="KW-0732">Signal</keyword>
<dbReference type="SUPFAM" id="SSF56300">
    <property type="entry name" value="Metallo-dependent phosphatases"/>
    <property type="match status" value="1"/>
</dbReference>
<dbReference type="AlphaFoldDB" id="A0A6J4TPS2"/>
<dbReference type="EMBL" id="CADCVT010000385">
    <property type="protein sequence ID" value="CAA9528969.1"/>
    <property type="molecule type" value="Genomic_DNA"/>
</dbReference>
<dbReference type="CDD" id="cd07389">
    <property type="entry name" value="MPP_PhoD"/>
    <property type="match status" value="1"/>
</dbReference>
<dbReference type="GO" id="GO:0046872">
    <property type="term" value="F:metal ion binding"/>
    <property type="evidence" value="ECO:0007669"/>
    <property type="project" value="InterPro"/>
</dbReference>
<evidence type="ECO:0000256" key="1">
    <source>
        <dbReference type="ARBA" id="ARBA00022729"/>
    </source>
</evidence>
<name>A0A6J4TPS2_9ACTN</name>
<sequence>MPTRRQLLHAAGASAAVTVIAPPSVVLGQGRRARLLRGGRFRQGVMSGEPTPGSIVLWTKVDDVETSGLVNLEVATDRGFRKVVATERIPTSRRTDWSAKARVNGLRPSTNYFYRFETATRQSPVGRFRTAPPADSNTPIRFAFFSCQEFTHGFYNAHAALAEEDDLDFVVNLGDYIYETPLGLNSETGPYTKVRNDTVGDARTLSQYRAKYALYRSDPALRAVHQRFPLVSIWDDHEVEDNYAGGDPSSEDFDATRRRTGYRAWFESMPLFPYSTGGTRIYRNLRFGRNVELFMLDQRQYRDNQPCGDKAGPPCPERDMARDYLGNQQMRWLKERLRASKAGWKVIGNELPIFSQKAGDSYIPEFDAWGNGYPVERQELLTHIRDRDISGVTFITGDVHYFAGCDVRVDNDKADSVVAHDFVGGSISSASPGESSFPIGGGAALKGNDQNPDTPPGILELLEGFNPWLDAADIDHHGYAVVEATRAELDVRMRRMATIKKRSTTRLKDMRWTVERGQKSILGQNKSTDF</sequence>
<dbReference type="Gene3D" id="3.60.21.70">
    <property type="entry name" value="PhoD-like phosphatase"/>
    <property type="match status" value="1"/>
</dbReference>
<gene>
    <name evidence="4" type="ORF">AVDCRST_MAG85-3494</name>
</gene>
<dbReference type="InterPro" id="IPR029052">
    <property type="entry name" value="Metallo-depent_PP-like"/>
</dbReference>
<dbReference type="InterPro" id="IPR008963">
    <property type="entry name" value="Purple_acid_Pase-like_N"/>
</dbReference>
<dbReference type="PANTHER" id="PTHR43606">
    <property type="entry name" value="PHOSPHATASE, PUTATIVE (AFU_ORTHOLOGUE AFUA_6G08710)-RELATED"/>
    <property type="match status" value="1"/>
</dbReference>
<dbReference type="InterPro" id="IPR052900">
    <property type="entry name" value="Phospholipid_Metab_Enz"/>
</dbReference>
<dbReference type="InterPro" id="IPR032093">
    <property type="entry name" value="PhoD_N"/>
</dbReference>
<organism evidence="4">
    <name type="scientific">uncultured Solirubrobacteraceae bacterium</name>
    <dbReference type="NCBI Taxonomy" id="1162706"/>
    <lineage>
        <taxon>Bacteria</taxon>
        <taxon>Bacillati</taxon>
        <taxon>Actinomycetota</taxon>
        <taxon>Thermoleophilia</taxon>
        <taxon>Solirubrobacterales</taxon>
        <taxon>Solirubrobacteraceae</taxon>
        <taxon>environmental samples</taxon>
    </lineage>
</organism>
<dbReference type="InterPro" id="IPR038607">
    <property type="entry name" value="PhoD-like_sf"/>
</dbReference>
<accession>A0A6J4TPS2</accession>
<evidence type="ECO:0000259" key="2">
    <source>
        <dbReference type="Pfam" id="PF09423"/>
    </source>
</evidence>
<protein>
    <recommendedName>
        <fullName evidence="5">Phosphodiesterase/alkaline phosphatase D</fullName>
    </recommendedName>
</protein>
<feature type="domain" description="PhoD-like phosphatase metallophosphatase" evidence="2">
    <location>
        <begin position="142"/>
        <end position="492"/>
    </location>
</feature>
<feature type="domain" description="Phospholipase D N-terminal" evidence="3">
    <location>
        <begin position="43"/>
        <end position="130"/>
    </location>
</feature>
<dbReference type="InterPro" id="IPR006311">
    <property type="entry name" value="TAT_signal"/>
</dbReference>
<reference evidence="4" key="1">
    <citation type="submission" date="2020-02" db="EMBL/GenBank/DDBJ databases">
        <authorList>
            <person name="Meier V. D."/>
        </authorList>
    </citation>
    <scope>NUCLEOTIDE SEQUENCE</scope>
    <source>
        <strain evidence="4">AVDCRST_MAG85</strain>
    </source>
</reference>